<dbReference type="InterPro" id="IPR006593">
    <property type="entry name" value="Cyt_b561/ferric_Rdtase_TM"/>
</dbReference>
<keyword evidence="9" id="KW-0408">Iron</keyword>
<dbReference type="OrthoDB" id="432881at2759"/>
<gene>
    <name evidence="14" type="ORF">BZ3500_MVSOF-1268-A1-R1_CHR8-1G09999</name>
</gene>
<dbReference type="AlphaFoldDB" id="A0A2X0MU61"/>
<feature type="region of interest" description="Disordered" evidence="11">
    <location>
        <begin position="1"/>
        <end position="32"/>
    </location>
</feature>
<comment type="cofactor">
    <cofactor evidence="1">
        <name>heme b</name>
        <dbReference type="ChEBI" id="CHEBI:60344"/>
    </cofactor>
</comment>
<protein>
    <submittedName>
        <fullName evidence="14">BZ3500_MvSof-1268-A1-R1_Chr8-1g09999 protein</fullName>
    </submittedName>
</protein>
<keyword evidence="7" id="KW-0249">Electron transport</keyword>
<feature type="transmembrane region" description="Helical" evidence="12">
    <location>
        <begin position="240"/>
        <end position="261"/>
    </location>
</feature>
<dbReference type="Proteomes" id="UP000249723">
    <property type="component" value="Unassembled WGS sequence"/>
</dbReference>
<dbReference type="InterPro" id="IPR045150">
    <property type="entry name" value="CYB561D1/2"/>
</dbReference>
<keyword evidence="6" id="KW-0479">Metal-binding</keyword>
<dbReference type="SMART" id="SM00665">
    <property type="entry name" value="B561"/>
    <property type="match status" value="1"/>
</dbReference>
<evidence type="ECO:0000256" key="6">
    <source>
        <dbReference type="ARBA" id="ARBA00022723"/>
    </source>
</evidence>
<evidence type="ECO:0000256" key="2">
    <source>
        <dbReference type="ARBA" id="ARBA00004141"/>
    </source>
</evidence>
<dbReference type="PANTHER" id="PTHR15422">
    <property type="entry name" value="OS05G0565100 PROTEIN"/>
    <property type="match status" value="1"/>
</dbReference>
<evidence type="ECO:0000259" key="13">
    <source>
        <dbReference type="PROSITE" id="PS50939"/>
    </source>
</evidence>
<evidence type="ECO:0000313" key="15">
    <source>
        <dbReference type="Proteomes" id="UP000249723"/>
    </source>
</evidence>
<name>A0A2X0MU61_9BASI</name>
<evidence type="ECO:0000256" key="5">
    <source>
        <dbReference type="ARBA" id="ARBA00022692"/>
    </source>
</evidence>
<comment type="subcellular location">
    <subcellularLocation>
        <location evidence="2">Membrane</location>
        <topology evidence="2">Multi-pass membrane protein</topology>
    </subcellularLocation>
</comment>
<sequence length="268" mass="28882">MTTAQRPVLTGAEVDPLLPRGPNAASSSPAATGDVDVDAERMSSHTSPTPSAGPYLQQSLLKGWAAPLAQSQIGLLGSTIATWLLLYEHPAGLFSYHPALQSLAILFFAEGVLLLQPQPSNNSFKRKGLQLHQLFQYSGLVLILAGASVIIYNKAIHNAEHATTWHARFGFLTLGLILLQILFGAVVVYSPLAKMLLGGEGKAKRLWKYHRMSGYATMTLLIVTPLLALQSTWVQSNSSTFQRVLIGSELSVAGLCIVLRIQKSKLGL</sequence>
<evidence type="ECO:0000256" key="1">
    <source>
        <dbReference type="ARBA" id="ARBA00001970"/>
    </source>
</evidence>
<feature type="transmembrane region" description="Helical" evidence="12">
    <location>
        <begin position="172"/>
        <end position="192"/>
    </location>
</feature>
<keyword evidence="10 12" id="KW-0472">Membrane</keyword>
<dbReference type="PROSITE" id="PS50939">
    <property type="entry name" value="CYTOCHROME_B561"/>
    <property type="match status" value="1"/>
</dbReference>
<keyword evidence="4" id="KW-0349">Heme</keyword>
<reference evidence="15" key="1">
    <citation type="submission" date="2016-10" db="EMBL/GenBank/DDBJ databases">
        <authorList>
            <person name="Jeantristanb JTB J.-T."/>
            <person name="Ricardo R."/>
        </authorList>
    </citation>
    <scope>NUCLEOTIDE SEQUENCE [LARGE SCALE GENOMIC DNA]</scope>
</reference>
<feature type="transmembrane region" description="Helical" evidence="12">
    <location>
        <begin position="134"/>
        <end position="152"/>
    </location>
</feature>
<keyword evidence="5 12" id="KW-0812">Transmembrane</keyword>
<evidence type="ECO:0000313" key="14">
    <source>
        <dbReference type="EMBL" id="SCZ96094.1"/>
    </source>
</evidence>
<evidence type="ECO:0000256" key="7">
    <source>
        <dbReference type="ARBA" id="ARBA00022982"/>
    </source>
</evidence>
<evidence type="ECO:0000256" key="4">
    <source>
        <dbReference type="ARBA" id="ARBA00022617"/>
    </source>
</evidence>
<evidence type="ECO:0000256" key="12">
    <source>
        <dbReference type="SAM" id="Phobius"/>
    </source>
</evidence>
<dbReference type="CDD" id="cd08761">
    <property type="entry name" value="Cyt_b561_CYB561D2_like"/>
    <property type="match status" value="1"/>
</dbReference>
<evidence type="ECO:0000256" key="3">
    <source>
        <dbReference type="ARBA" id="ARBA00022448"/>
    </source>
</evidence>
<feature type="transmembrane region" description="Helical" evidence="12">
    <location>
        <begin position="213"/>
        <end position="234"/>
    </location>
</feature>
<feature type="domain" description="Cytochrome b561" evidence="13">
    <location>
        <begin position="61"/>
        <end position="268"/>
    </location>
</feature>
<dbReference type="EMBL" id="FMWP01000087">
    <property type="protein sequence ID" value="SCZ96094.1"/>
    <property type="molecule type" value="Genomic_DNA"/>
</dbReference>
<evidence type="ECO:0000256" key="9">
    <source>
        <dbReference type="ARBA" id="ARBA00023004"/>
    </source>
</evidence>
<dbReference type="GO" id="GO:0046872">
    <property type="term" value="F:metal ion binding"/>
    <property type="evidence" value="ECO:0007669"/>
    <property type="project" value="UniProtKB-KW"/>
</dbReference>
<dbReference type="PANTHER" id="PTHR15422:SF45">
    <property type="entry name" value="CYTOCHROME B561 DOMAIN-CONTAINING PROTEIN"/>
    <property type="match status" value="1"/>
</dbReference>
<evidence type="ECO:0000256" key="11">
    <source>
        <dbReference type="SAM" id="MobiDB-lite"/>
    </source>
</evidence>
<proteinExistence type="predicted"/>
<organism evidence="14 15">
    <name type="scientific">Microbotryum saponariae</name>
    <dbReference type="NCBI Taxonomy" id="289078"/>
    <lineage>
        <taxon>Eukaryota</taxon>
        <taxon>Fungi</taxon>
        <taxon>Dikarya</taxon>
        <taxon>Basidiomycota</taxon>
        <taxon>Pucciniomycotina</taxon>
        <taxon>Microbotryomycetes</taxon>
        <taxon>Microbotryales</taxon>
        <taxon>Microbotryaceae</taxon>
        <taxon>Microbotryum</taxon>
    </lineage>
</organism>
<keyword evidence="3" id="KW-0813">Transport</keyword>
<keyword evidence="8 12" id="KW-1133">Transmembrane helix</keyword>
<dbReference type="GO" id="GO:0140575">
    <property type="term" value="F:transmembrane monodehydroascorbate reductase activity"/>
    <property type="evidence" value="ECO:0007669"/>
    <property type="project" value="InterPro"/>
</dbReference>
<keyword evidence="15" id="KW-1185">Reference proteome</keyword>
<accession>A0A2X0MU61</accession>
<dbReference type="Pfam" id="PF03188">
    <property type="entry name" value="Cytochrom_B561"/>
    <property type="match status" value="1"/>
</dbReference>
<dbReference type="GO" id="GO:0016020">
    <property type="term" value="C:membrane"/>
    <property type="evidence" value="ECO:0007669"/>
    <property type="project" value="UniProtKB-SubCell"/>
</dbReference>
<evidence type="ECO:0000256" key="8">
    <source>
        <dbReference type="ARBA" id="ARBA00022989"/>
    </source>
</evidence>
<dbReference type="Gene3D" id="1.20.120.1770">
    <property type="match status" value="1"/>
</dbReference>
<evidence type="ECO:0000256" key="10">
    <source>
        <dbReference type="ARBA" id="ARBA00023136"/>
    </source>
</evidence>